<evidence type="ECO:0000313" key="9">
    <source>
        <dbReference type="EMBL" id="CAA0121752.1"/>
    </source>
</evidence>
<dbReference type="Gene3D" id="3.60.15.10">
    <property type="entry name" value="Ribonuclease Z/Hydroxyacylglutathione hydrolase-like"/>
    <property type="match status" value="1"/>
</dbReference>
<dbReference type="PANTHER" id="PTHR43705:SF1">
    <property type="entry name" value="HYDROXYACYLGLUTATHIONE HYDROLASE GLOB"/>
    <property type="match status" value="1"/>
</dbReference>
<dbReference type="InterPro" id="IPR035680">
    <property type="entry name" value="Clx_II_MBL"/>
</dbReference>
<dbReference type="PANTHER" id="PTHR43705">
    <property type="entry name" value="HYDROXYACYLGLUTATHIONE HYDROLASE"/>
    <property type="match status" value="1"/>
</dbReference>
<dbReference type="NCBIfam" id="TIGR03413">
    <property type="entry name" value="GSH_gloB"/>
    <property type="match status" value="1"/>
</dbReference>
<feature type="domain" description="Metallo-beta-lactamase" evidence="8">
    <location>
        <begin position="12"/>
        <end position="172"/>
    </location>
</feature>
<evidence type="ECO:0000256" key="6">
    <source>
        <dbReference type="ARBA" id="ARBA00022833"/>
    </source>
</evidence>
<comment type="subunit">
    <text evidence="7">Monomer.</text>
</comment>
<accession>A0A5S9QSM9</accession>
<dbReference type="EC" id="3.1.2.6" evidence="7"/>
<feature type="binding site" evidence="7">
    <location>
        <position position="64"/>
    </location>
    <ligand>
        <name>Zn(2+)</name>
        <dbReference type="ChEBI" id="CHEBI:29105"/>
        <label>2</label>
    </ligand>
</feature>
<evidence type="ECO:0000256" key="1">
    <source>
        <dbReference type="ARBA" id="ARBA00001623"/>
    </source>
</evidence>
<feature type="binding site" evidence="7">
    <location>
        <position position="172"/>
    </location>
    <ligand>
        <name>Zn(2+)</name>
        <dbReference type="ChEBI" id="CHEBI:29105"/>
        <label>2</label>
    </ligand>
</feature>
<feature type="binding site" evidence="7">
    <location>
        <position position="59"/>
    </location>
    <ligand>
        <name>Zn(2+)</name>
        <dbReference type="ChEBI" id="CHEBI:29105"/>
        <label>1</label>
    </ligand>
</feature>
<dbReference type="InterPro" id="IPR032282">
    <property type="entry name" value="HAGH_C"/>
</dbReference>
<keyword evidence="4 7" id="KW-0479">Metal-binding</keyword>
<evidence type="ECO:0000313" key="10">
    <source>
        <dbReference type="Proteomes" id="UP000434580"/>
    </source>
</evidence>
<comment type="cofactor">
    <cofactor evidence="7">
        <name>Zn(2+)</name>
        <dbReference type="ChEBI" id="CHEBI:29105"/>
    </cofactor>
    <text evidence="7">Binds 2 Zn(2+) ions per subunit.</text>
</comment>
<dbReference type="Pfam" id="PF00753">
    <property type="entry name" value="Lactamase_B"/>
    <property type="match status" value="1"/>
</dbReference>
<dbReference type="OrthoDB" id="9802248at2"/>
<feature type="binding site" evidence="7">
    <location>
        <position position="61"/>
    </location>
    <ligand>
        <name>Zn(2+)</name>
        <dbReference type="ChEBI" id="CHEBI:29105"/>
        <label>1</label>
    </ligand>
</feature>
<feature type="binding site" evidence="7">
    <location>
        <position position="134"/>
    </location>
    <ligand>
        <name>Zn(2+)</name>
        <dbReference type="ChEBI" id="CHEBI:29105"/>
        <label>2</label>
    </ligand>
</feature>
<dbReference type="InterPro" id="IPR036866">
    <property type="entry name" value="RibonucZ/Hydroxyglut_hydro"/>
</dbReference>
<evidence type="ECO:0000256" key="7">
    <source>
        <dbReference type="HAMAP-Rule" id="MF_01374"/>
    </source>
</evidence>
<feature type="binding site" evidence="7">
    <location>
        <position position="115"/>
    </location>
    <ligand>
        <name>Zn(2+)</name>
        <dbReference type="ChEBI" id="CHEBI:29105"/>
        <label>1</label>
    </ligand>
</feature>
<comment type="similarity">
    <text evidence="3 7">Belongs to the metallo-beta-lactamase superfamily. Glyoxalase II family.</text>
</comment>
<comment type="pathway">
    <text evidence="2 7">Secondary metabolite metabolism; methylglyoxal degradation; (R)-lactate from methylglyoxal: step 2/2.</text>
</comment>
<dbReference type="GO" id="GO:0046872">
    <property type="term" value="F:metal ion binding"/>
    <property type="evidence" value="ECO:0007669"/>
    <property type="project" value="UniProtKB-KW"/>
</dbReference>
<dbReference type="SUPFAM" id="SSF56281">
    <property type="entry name" value="Metallo-hydrolase/oxidoreductase"/>
    <property type="match status" value="1"/>
</dbReference>
<evidence type="ECO:0000256" key="2">
    <source>
        <dbReference type="ARBA" id="ARBA00004963"/>
    </source>
</evidence>
<feature type="binding site" evidence="7">
    <location>
        <position position="134"/>
    </location>
    <ligand>
        <name>Zn(2+)</name>
        <dbReference type="ChEBI" id="CHEBI:29105"/>
        <label>1</label>
    </ligand>
</feature>
<comment type="function">
    <text evidence="7">Thiolesterase that catalyzes the hydrolysis of S-D-lactoyl-glutathione to form glutathione and D-lactic acid.</text>
</comment>
<dbReference type="PIRSF" id="PIRSF005457">
    <property type="entry name" value="Glx"/>
    <property type="match status" value="1"/>
</dbReference>
<proteinExistence type="inferred from homology"/>
<dbReference type="GO" id="GO:0019243">
    <property type="term" value="P:methylglyoxal catabolic process to D-lactate via S-lactoyl-glutathione"/>
    <property type="evidence" value="ECO:0007669"/>
    <property type="project" value="UniProtKB-UniRule"/>
</dbReference>
<dbReference type="SMART" id="SM00849">
    <property type="entry name" value="Lactamase_B"/>
    <property type="match status" value="1"/>
</dbReference>
<keyword evidence="6 7" id="KW-0862">Zinc</keyword>
<name>A0A5S9QSM9_9GAMM</name>
<dbReference type="CDD" id="cd07723">
    <property type="entry name" value="hydroxyacylglutathione_hydrolase_MBL-fold"/>
    <property type="match status" value="1"/>
</dbReference>
<dbReference type="UniPathway" id="UPA00619">
    <property type="reaction ID" value="UER00676"/>
</dbReference>
<gene>
    <name evidence="9" type="primary">gloB_2</name>
    <name evidence="7" type="synonym">gloB</name>
    <name evidence="9" type="ORF">DPBNPPHM_02749</name>
</gene>
<evidence type="ECO:0000256" key="4">
    <source>
        <dbReference type="ARBA" id="ARBA00022723"/>
    </source>
</evidence>
<dbReference type="InterPro" id="IPR050110">
    <property type="entry name" value="Glyoxalase_II_hydrolase"/>
</dbReference>
<evidence type="ECO:0000256" key="5">
    <source>
        <dbReference type="ARBA" id="ARBA00022801"/>
    </source>
</evidence>
<dbReference type="Proteomes" id="UP000434580">
    <property type="component" value="Unassembled WGS sequence"/>
</dbReference>
<dbReference type="Pfam" id="PF16123">
    <property type="entry name" value="HAGH_C"/>
    <property type="match status" value="1"/>
</dbReference>
<keyword evidence="5 7" id="KW-0378">Hydrolase</keyword>
<evidence type="ECO:0000259" key="8">
    <source>
        <dbReference type="SMART" id="SM00849"/>
    </source>
</evidence>
<dbReference type="GO" id="GO:0004416">
    <property type="term" value="F:hydroxyacylglutathione hydrolase activity"/>
    <property type="evidence" value="ECO:0007669"/>
    <property type="project" value="UniProtKB-UniRule"/>
</dbReference>
<dbReference type="EMBL" id="CACSII010000022">
    <property type="protein sequence ID" value="CAA0121752.1"/>
    <property type="molecule type" value="Genomic_DNA"/>
</dbReference>
<evidence type="ECO:0000256" key="3">
    <source>
        <dbReference type="ARBA" id="ARBA00006759"/>
    </source>
</evidence>
<protein>
    <recommendedName>
        <fullName evidence="7">Hydroxyacylglutathione hydrolase</fullName>
        <ecNumber evidence="7">3.1.2.6</ecNumber>
    </recommendedName>
    <alternativeName>
        <fullName evidence="7">Glyoxalase II</fullName>
        <shortName evidence="7">Glx II</shortName>
    </alternativeName>
</protein>
<feature type="binding site" evidence="7">
    <location>
        <position position="63"/>
    </location>
    <ligand>
        <name>Zn(2+)</name>
        <dbReference type="ChEBI" id="CHEBI:29105"/>
        <label>2</label>
    </ligand>
</feature>
<dbReference type="HAMAP" id="MF_01374">
    <property type="entry name" value="Glyoxalase_2"/>
    <property type="match status" value="1"/>
</dbReference>
<sequence length="259" mass="28712">MMTITPIPAFVDNYLWLITDSPPASSPQKAVIVDPGDAALVIKALEKNNLELEAILVTHWHKDHTGGINELLKYRNVPVYGPNSPHIPQVTISLEDGEVINLSVGSFQVIAVPGHTLDHIAYYNAENHTLLCGDTLFSGGCGRMFEGTPEVFHKSLETLAQLPIQTQIFCTHEYTLANLQFSLAVEPTNPDIIEHINRAELQQQKGEPTLPSVLAEELKINPFLRTNIDTVVEQALNQGSRSSKPVDVFATLREWKNNF</sequence>
<dbReference type="AlphaFoldDB" id="A0A5S9QSM9"/>
<dbReference type="InterPro" id="IPR001279">
    <property type="entry name" value="Metallo-B-lactamas"/>
</dbReference>
<organism evidence="9 10">
    <name type="scientific">BD1-7 clade bacterium</name>
    <dbReference type="NCBI Taxonomy" id="2029982"/>
    <lineage>
        <taxon>Bacteria</taxon>
        <taxon>Pseudomonadati</taxon>
        <taxon>Pseudomonadota</taxon>
        <taxon>Gammaproteobacteria</taxon>
        <taxon>Cellvibrionales</taxon>
        <taxon>Spongiibacteraceae</taxon>
        <taxon>BD1-7 clade</taxon>
    </lineage>
</organism>
<reference evidence="9 10" key="1">
    <citation type="submission" date="2019-11" db="EMBL/GenBank/DDBJ databases">
        <authorList>
            <person name="Holert J."/>
        </authorList>
    </citation>
    <scope>NUCLEOTIDE SEQUENCE [LARGE SCALE GENOMIC DNA]</scope>
    <source>
        <strain evidence="9">BC5_2</strain>
    </source>
</reference>
<dbReference type="InterPro" id="IPR017782">
    <property type="entry name" value="Hydroxyacylglutathione_Hdrlase"/>
</dbReference>
<comment type="catalytic activity">
    <reaction evidence="1 7">
        <text>an S-(2-hydroxyacyl)glutathione + H2O = a 2-hydroxy carboxylate + glutathione + H(+)</text>
        <dbReference type="Rhea" id="RHEA:21864"/>
        <dbReference type="ChEBI" id="CHEBI:15377"/>
        <dbReference type="ChEBI" id="CHEBI:15378"/>
        <dbReference type="ChEBI" id="CHEBI:57925"/>
        <dbReference type="ChEBI" id="CHEBI:58896"/>
        <dbReference type="ChEBI" id="CHEBI:71261"/>
        <dbReference type="EC" id="3.1.2.6"/>
    </reaction>
</comment>